<dbReference type="EMBL" id="CABVPY010000001">
    <property type="protein sequence ID" value="VWB07512.1"/>
    <property type="molecule type" value="Genomic_DNA"/>
</dbReference>
<dbReference type="RefSeq" id="WP_174936700.1">
    <property type="nucleotide sequence ID" value="NZ_CABVPY010000001.1"/>
</dbReference>
<sequence>MERKDIWIEVPLPEVLRFWVDAYEDNKDGKIVQRDSFVDVTKNVALFRLVTEVKSK</sequence>
<proteinExistence type="predicted"/>
<reference evidence="1 2" key="1">
    <citation type="submission" date="2019-09" db="EMBL/GenBank/DDBJ databases">
        <authorList>
            <person name="Depoorter E."/>
        </authorList>
    </citation>
    <scope>NUCLEOTIDE SEQUENCE [LARGE SCALE GENOMIC DNA]</scope>
    <source>
        <strain evidence="1">LMG 6863</strain>
    </source>
</reference>
<accession>A0A6P2GSX7</accession>
<protein>
    <submittedName>
        <fullName evidence="1">Uncharacterized protein</fullName>
    </submittedName>
</protein>
<gene>
    <name evidence="1" type="ORF">BLA6863_00172</name>
</gene>
<dbReference type="Proteomes" id="UP000494170">
    <property type="component" value="Unassembled WGS sequence"/>
</dbReference>
<evidence type="ECO:0000313" key="1">
    <source>
        <dbReference type="EMBL" id="VWB07512.1"/>
    </source>
</evidence>
<organism evidence="1 2">
    <name type="scientific">Burkholderia lata (strain ATCC 17760 / DSM 23089 / LMG 22485 / NCIMB 9086 / R18194 / 383)</name>
    <dbReference type="NCBI Taxonomy" id="482957"/>
    <lineage>
        <taxon>Bacteria</taxon>
        <taxon>Pseudomonadati</taxon>
        <taxon>Pseudomonadota</taxon>
        <taxon>Betaproteobacteria</taxon>
        <taxon>Burkholderiales</taxon>
        <taxon>Burkholderiaceae</taxon>
        <taxon>Burkholderia</taxon>
        <taxon>Burkholderia cepacia complex</taxon>
    </lineage>
</organism>
<evidence type="ECO:0000313" key="2">
    <source>
        <dbReference type="Proteomes" id="UP000494170"/>
    </source>
</evidence>
<dbReference type="AlphaFoldDB" id="A0A6P2GSX7"/>
<name>A0A6P2GSX7_BURL3</name>